<name>E6KW62_9PAST</name>
<evidence type="ECO:0000256" key="1">
    <source>
        <dbReference type="SAM" id="SignalP"/>
    </source>
</evidence>
<dbReference type="PANTHER" id="PTHR38339:SF1">
    <property type="entry name" value="TRANSGLUTAMINASE-LIKE DOMAIN-CONTAINING PROTEIN"/>
    <property type="match status" value="1"/>
</dbReference>
<feature type="chain" id="PRO_5003205608" evidence="1">
    <location>
        <begin position="19"/>
        <end position="80"/>
    </location>
</feature>
<accession>E6KW62</accession>
<feature type="signal peptide" evidence="1">
    <location>
        <begin position="1"/>
        <end position="18"/>
    </location>
</feature>
<reference evidence="2 3" key="1">
    <citation type="submission" date="2010-12" db="EMBL/GenBank/DDBJ databases">
        <authorList>
            <person name="Muzny D."/>
            <person name="Qin X."/>
            <person name="Deng J."/>
            <person name="Jiang H."/>
            <person name="Liu Y."/>
            <person name="Qu J."/>
            <person name="Song X.-Z."/>
            <person name="Zhang L."/>
            <person name="Thornton R."/>
            <person name="Coyle M."/>
            <person name="Francisco L."/>
            <person name="Jackson L."/>
            <person name="Javaid M."/>
            <person name="Korchina V."/>
            <person name="Kovar C."/>
            <person name="Mata R."/>
            <person name="Mathew T."/>
            <person name="Ngo R."/>
            <person name="Nguyen L."/>
            <person name="Nguyen N."/>
            <person name="Okwuonu G."/>
            <person name="Ongeri F."/>
            <person name="Pham C."/>
            <person name="Simmons D."/>
            <person name="Wilczek-Boney K."/>
            <person name="Hale W."/>
            <person name="Jakkamsetti A."/>
            <person name="Pham P."/>
            <person name="Ruth R."/>
            <person name="San Lucas F."/>
            <person name="Warren J."/>
            <person name="Zhang J."/>
            <person name="Zhao Z."/>
            <person name="Zhou C."/>
            <person name="Zhu D."/>
            <person name="Lee S."/>
            <person name="Bess C."/>
            <person name="Blankenburg K."/>
            <person name="Forbes L."/>
            <person name="Fu Q."/>
            <person name="Gubbala S."/>
            <person name="Hirani K."/>
            <person name="Jayaseelan J.C."/>
            <person name="Lara F."/>
            <person name="Munidasa M."/>
            <person name="Palculict T."/>
            <person name="Patil S."/>
            <person name="Pu L.-L."/>
            <person name="Saada N."/>
            <person name="Tang L."/>
            <person name="Weissenberger G."/>
            <person name="Zhu Y."/>
            <person name="Hemphill L."/>
            <person name="Shang Y."/>
            <person name="Youmans B."/>
            <person name="Ayvaz T."/>
            <person name="Ross M."/>
            <person name="Santibanez J."/>
            <person name="Aqrawi P."/>
            <person name="Gross S."/>
            <person name="Joshi V."/>
            <person name="Fowler G."/>
            <person name="Nazareth L."/>
            <person name="Reid J."/>
            <person name="Worley K."/>
            <person name="Petrosino J."/>
            <person name="Highlander S."/>
            <person name="Gibbs R."/>
        </authorList>
    </citation>
    <scope>NUCLEOTIDE SEQUENCE [LARGE SCALE GENOMIC DNA]</scope>
    <source>
        <strain evidence="2 3">ATCC 33393</strain>
    </source>
</reference>
<dbReference type="STRING" id="739.GCA_001059425_00855"/>
<keyword evidence="1" id="KW-0732">Signal</keyword>
<comment type="caution">
    <text evidence="2">The sequence shown here is derived from an EMBL/GenBank/DDBJ whole genome shotgun (WGS) entry which is preliminary data.</text>
</comment>
<dbReference type="Proteomes" id="UP000032871">
    <property type="component" value="Unassembled WGS sequence"/>
</dbReference>
<sequence length="80" mass="8954">MKHLIATAVLSCSAMAYANTSLPNYNTDSHLYEFTQTYDLIAPKGSQGQANLWVPLPFNGEYQQVKSIQFEGNYLDAYVT</sequence>
<protein>
    <submittedName>
        <fullName evidence="2">Uncharacterized protein</fullName>
    </submittedName>
</protein>
<gene>
    <name evidence="2" type="ORF">HMPREF9064_0394</name>
</gene>
<evidence type="ECO:0000313" key="2">
    <source>
        <dbReference type="EMBL" id="EFU68521.1"/>
    </source>
</evidence>
<dbReference type="AlphaFoldDB" id="E6KW62"/>
<dbReference type="PANTHER" id="PTHR38339">
    <property type="entry name" value="TRANSGLUTAMINASE DOMAIN PROTEIN"/>
    <property type="match status" value="1"/>
</dbReference>
<dbReference type="HOGENOM" id="CLU_2581901_0_0_6"/>
<keyword evidence="3" id="KW-1185">Reference proteome</keyword>
<proteinExistence type="predicted"/>
<dbReference type="EMBL" id="AEPS01000002">
    <property type="protein sequence ID" value="EFU68521.1"/>
    <property type="molecule type" value="Genomic_DNA"/>
</dbReference>
<organism evidence="2 3">
    <name type="scientific">Aggregatibacter segnis ATCC 33393</name>
    <dbReference type="NCBI Taxonomy" id="888057"/>
    <lineage>
        <taxon>Bacteria</taxon>
        <taxon>Pseudomonadati</taxon>
        <taxon>Pseudomonadota</taxon>
        <taxon>Gammaproteobacteria</taxon>
        <taxon>Pasteurellales</taxon>
        <taxon>Pasteurellaceae</taxon>
        <taxon>Aggregatibacter</taxon>
    </lineage>
</organism>
<evidence type="ECO:0000313" key="3">
    <source>
        <dbReference type="Proteomes" id="UP000032871"/>
    </source>
</evidence>